<dbReference type="Proteomes" id="UP000005156">
    <property type="component" value="Unassembled WGS sequence"/>
</dbReference>
<proteinExistence type="inferred from homology"/>
<evidence type="ECO:0000256" key="4">
    <source>
        <dbReference type="ARBA" id="ARBA00022679"/>
    </source>
</evidence>
<protein>
    <recommendedName>
        <fullName evidence="2">site-specific DNA-methyltransferase (adenine-specific)</fullName>
        <ecNumber evidence="2">2.1.1.72</ecNumber>
    </recommendedName>
</protein>
<keyword evidence="6" id="KW-0680">Restriction system</keyword>
<keyword evidence="11" id="KW-1185">Reference proteome</keyword>
<comment type="similarity">
    <text evidence="1">Belongs to the N(4)/N(6)-methyltransferase family.</text>
</comment>
<accession>F3QL49</accession>
<feature type="domain" description="DNA methylase adenine-specific" evidence="9">
    <location>
        <begin position="5"/>
        <end position="317"/>
    </location>
</feature>
<organism evidence="10 11">
    <name type="scientific">Parasutterella excrementihominis YIT 11859</name>
    <dbReference type="NCBI Taxonomy" id="762966"/>
    <lineage>
        <taxon>Bacteria</taxon>
        <taxon>Pseudomonadati</taxon>
        <taxon>Pseudomonadota</taxon>
        <taxon>Betaproteobacteria</taxon>
        <taxon>Burkholderiales</taxon>
        <taxon>Sutterellaceae</taxon>
        <taxon>Parasutterella</taxon>
    </lineage>
</organism>
<dbReference type="NCBIfam" id="TIGR00497">
    <property type="entry name" value="hsdM"/>
    <property type="match status" value="1"/>
</dbReference>
<dbReference type="PANTHER" id="PTHR42933:SF1">
    <property type="entry name" value="SITE-SPECIFIC DNA-METHYLTRANSFERASE (ADENINE-SPECIFIC)"/>
    <property type="match status" value="1"/>
</dbReference>
<dbReference type="Gene3D" id="3.40.50.150">
    <property type="entry name" value="Vaccinia Virus protein VP39"/>
    <property type="match status" value="1"/>
</dbReference>
<dbReference type="SUPFAM" id="SSF53335">
    <property type="entry name" value="S-adenosyl-L-methionine-dependent methyltransferases"/>
    <property type="match status" value="1"/>
</dbReference>
<evidence type="ECO:0000259" key="9">
    <source>
        <dbReference type="Pfam" id="PF02384"/>
    </source>
</evidence>
<evidence type="ECO:0000256" key="3">
    <source>
        <dbReference type="ARBA" id="ARBA00022603"/>
    </source>
</evidence>
<dbReference type="EC" id="2.1.1.72" evidence="2"/>
<feature type="compositionally biased region" description="Basic and acidic residues" evidence="8">
    <location>
        <begin position="462"/>
        <end position="476"/>
    </location>
</feature>
<dbReference type="GO" id="GO:0009007">
    <property type="term" value="F:site-specific DNA-methyltransferase (adenine-specific) activity"/>
    <property type="evidence" value="ECO:0007669"/>
    <property type="project" value="UniProtKB-EC"/>
</dbReference>
<keyword evidence="5" id="KW-0949">S-adenosyl-L-methionine</keyword>
<gene>
    <name evidence="10" type="ORF">HMPREF9439_01666</name>
</gene>
<dbReference type="InterPro" id="IPR002052">
    <property type="entry name" value="DNA_methylase_N6_adenine_CS"/>
</dbReference>
<dbReference type="eggNOG" id="COG0286">
    <property type="taxonomic scope" value="Bacteria"/>
</dbReference>
<dbReference type="PANTHER" id="PTHR42933">
    <property type="entry name" value="SLR6095 PROTEIN"/>
    <property type="match status" value="1"/>
</dbReference>
<keyword evidence="3 10" id="KW-0489">Methyltransferase</keyword>
<evidence type="ECO:0000256" key="7">
    <source>
        <dbReference type="ARBA" id="ARBA00047942"/>
    </source>
</evidence>
<evidence type="ECO:0000313" key="11">
    <source>
        <dbReference type="Proteomes" id="UP000005156"/>
    </source>
</evidence>
<dbReference type="RefSeq" id="WP_008864417.1">
    <property type="nucleotide sequence ID" value="NZ_GL883721.1"/>
</dbReference>
<dbReference type="GeneID" id="43349042"/>
<evidence type="ECO:0000256" key="1">
    <source>
        <dbReference type="ARBA" id="ARBA00006594"/>
    </source>
</evidence>
<comment type="caution">
    <text evidence="10">The sequence shown here is derived from an EMBL/GenBank/DDBJ whole genome shotgun (WGS) entry which is preliminary data.</text>
</comment>
<feature type="region of interest" description="Disordered" evidence="8">
    <location>
        <begin position="451"/>
        <end position="476"/>
    </location>
</feature>
<dbReference type="PRINTS" id="PR00507">
    <property type="entry name" value="N12N6MTFRASE"/>
</dbReference>
<dbReference type="InterPro" id="IPR004546">
    <property type="entry name" value="Restrct_endonuc_T1M"/>
</dbReference>
<evidence type="ECO:0000256" key="6">
    <source>
        <dbReference type="ARBA" id="ARBA00022747"/>
    </source>
</evidence>
<evidence type="ECO:0000256" key="5">
    <source>
        <dbReference type="ARBA" id="ARBA00022691"/>
    </source>
</evidence>
<comment type="catalytic activity">
    <reaction evidence="7">
        <text>a 2'-deoxyadenosine in DNA + S-adenosyl-L-methionine = an N(6)-methyl-2'-deoxyadenosine in DNA + S-adenosyl-L-homocysteine + H(+)</text>
        <dbReference type="Rhea" id="RHEA:15197"/>
        <dbReference type="Rhea" id="RHEA-COMP:12418"/>
        <dbReference type="Rhea" id="RHEA-COMP:12419"/>
        <dbReference type="ChEBI" id="CHEBI:15378"/>
        <dbReference type="ChEBI" id="CHEBI:57856"/>
        <dbReference type="ChEBI" id="CHEBI:59789"/>
        <dbReference type="ChEBI" id="CHEBI:90615"/>
        <dbReference type="ChEBI" id="CHEBI:90616"/>
        <dbReference type="EC" id="2.1.1.72"/>
    </reaction>
</comment>
<name>F3QL49_9BURK</name>
<dbReference type="GO" id="GO:0032259">
    <property type="term" value="P:methylation"/>
    <property type="evidence" value="ECO:0007669"/>
    <property type="project" value="UniProtKB-KW"/>
</dbReference>
<evidence type="ECO:0000313" key="10">
    <source>
        <dbReference type="EMBL" id="EGG53804.1"/>
    </source>
</evidence>
<keyword evidence="4" id="KW-0808">Transferase</keyword>
<dbReference type="HOGENOM" id="CLU_013049_6_1_4"/>
<dbReference type="GO" id="GO:0003677">
    <property type="term" value="F:DNA binding"/>
    <property type="evidence" value="ECO:0007669"/>
    <property type="project" value="InterPro"/>
</dbReference>
<reference evidence="10 11" key="1">
    <citation type="submission" date="2011-02" db="EMBL/GenBank/DDBJ databases">
        <authorList>
            <person name="Weinstock G."/>
            <person name="Sodergren E."/>
            <person name="Clifton S."/>
            <person name="Fulton L."/>
            <person name="Fulton B."/>
            <person name="Courtney L."/>
            <person name="Fronick C."/>
            <person name="Harrison M."/>
            <person name="Strong C."/>
            <person name="Farmer C."/>
            <person name="Delahaunty K."/>
            <person name="Markovic C."/>
            <person name="Hall O."/>
            <person name="Minx P."/>
            <person name="Tomlinson C."/>
            <person name="Mitreva M."/>
            <person name="Hou S."/>
            <person name="Chen J."/>
            <person name="Wollam A."/>
            <person name="Pepin K.H."/>
            <person name="Johnson M."/>
            <person name="Bhonagiri V."/>
            <person name="Zhang X."/>
            <person name="Suruliraj S."/>
            <person name="Warren W."/>
            <person name="Chinwalla A."/>
            <person name="Mardis E.R."/>
            <person name="Wilson R.K."/>
        </authorList>
    </citation>
    <scope>NUCLEOTIDE SEQUENCE [LARGE SCALE GENOMIC DNA]</scope>
    <source>
        <strain evidence="10 11">YIT 11859</strain>
    </source>
</reference>
<dbReference type="InterPro" id="IPR029063">
    <property type="entry name" value="SAM-dependent_MTases_sf"/>
</dbReference>
<dbReference type="Pfam" id="PF02384">
    <property type="entry name" value="N6_Mtase"/>
    <property type="match status" value="1"/>
</dbReference>
<dbReference type="GO" id="GO:0009307">
    <property type="term" value="P:DNA restriction-modification system"/>
    <property type="evidence" value="ECO:0007669"/>
    <property type="project" value="UniProtKB-KW"/>
</dbReference>
<evidence type="ECO:0000256" key="2">
    <source>
        <dbReference type="ARBA" id="ARBA00011900"/>
    </source>
</evidence>
<dbReference type="AlphaFoldDB" id="F3QL49"/>
<dbReference type="EMBL" id="AFBP01000050">
    <property type="protein sequence ID" value="EGG53804.1"/>
    <property type="molecule type" value="Genomic_DNA"/>
</dbReference>
<dbReference type="OrthoDB" id="9784823at2"/>
<evidence type="ECO:0000256" key="8">
    <source>
        <dbReference type="SAM" id="MobiDB-lite"/>
    </source>
</evidence>
<dbReference type="GO" id="GO:0008170">
    <property type="term" value="F:N-methyltransferase activity"/>
    <property type="evidence" value="ECO:0007669"/>
    <property type="project" value="InterPro"/>
</dbReference>
<dbReference type="InterPro" id="IPR003356">
    <property type="entry name" value="DNA_methylase_A-5"/>
</dbReference>
<dbReference type="PROSITE" id="PS00092">
    <property type="entry name" value="N6_MTASE"/>
    <property type="match status" value="1"/>
</dbReference>
<sequence>MRGGYDVLGFIYEYLIGQFASSAGKKAGEFYTPHEVSELMAEIVAYSLKDRERISVYDPTSGSGSLLITIGKAIEKQGKSTDSIRYFAQEIIEATYNLIRMNLVMRGIIRDNISTSNNDTLRNDWPRNTLKDEPLLVDAVVSNPPYSLKWNPDGMAADPRFQNYGLAPKSAADFAFLLHDLYHLKYDGILTIVLPHGVLFRGGEEERIRTQLLKLNQIDAVIGLPPNIFFGTGIPTIIMVLRKSREQKDVLFIDASKGFEKVTAKNKLRARDIRKAVEVWKDRKELEGFSRRVSFEEIENNGFNLNIPRYIASSEEERSDLYSLIYSGIPKKEIDTLQPFWNVFEGLKEKLFNQREDGYFVLKENAKEILENFPAIIEFKKKVHESFKALFPLLKQKLIAERQVISQSLAFESIASEILEQAEKLPLIDKYEAFELFSQHWTEITNDMEALSSQDGSEVFGEEQRQEKTDERNNPELGKEEITSYGEASFQLGAFVRTFIQERYFPTKLEELSSAERSAELAKEELKELYGEIPEDFEFDSAIDQDKEVFIPKEIKALSKAIAKDEKAGLTLSESQEFLKKVASQISAADKTRKEAKKIYEELDGETSKKQQSLTEEEFEEILTNKWIYPLVKSWERMGDDLVFKFSEKLSTLQAKHSSSFIALEEEIKKTSDELSSLLSELQADEIQSKALKALQELIKG</sequence>
<dbReference type="InterPro" id="IPR051537">
    <property type="entry name" value="DNA_Adenine_Mtase"/>
</dbReference>